<keyword evidence="2" id="KW-1185">Reference proteome</keyword>
<comment type="caution">
    <text evidence="1">The sequence shown here is derived from an EMBL/GenBank/DDBJ whole genome shotgun (WGS) entry which is preliminary data.</text>
</comment>
<gene>
    <name evidence="1" type="ORF">H4Q31_03985</name>
</gene>
<evidence type="ECO:0000313" key="2">
    <source>
        <dbReference type="Proteomes" id="UP000574133"/>
    </source>
</evidence>
<name>A0A841T4J8_9BACL</name>
<dbReference type="Proteomes" id="UP000574133">
    <property type="component" value="Unassembled WGS sequence"/>
</dbReference>
<reference evidence="1 2" key="1">
    <citation type="submission" date="2020-08" db="EMBL/GenBank/DDBJ databases">
        <title>Cohnella phylogeny.</title>
        <authorList>
            <person name="Dunlap C."/>
        </authorList>
    </citation>
    <scope>NUCLEOTIDE SEQUENCE [LARGE SCALE GENOMIC DNA]</scope>
    <source>
        <strain evidence="1 2">DSM 103658</strain>
    </source>
</reference>
<proteinExistence type="predicted"/>
<protein>
    <submittedName>
        <fullName evidence="1">Uncharacterized protein</fullName>
    </submittedName>
</protein>
<dbReference type="RefSeq" id="WP_185177777.1">
    <property type="nucleotide sequence ID" value="NZ_CBCSEP010000004.1"/>
</dbReference>
<accession>A0A841T4J8</accession>
<organism evidence="1 2">
    <name type="scientific">Cohnella lubricantis</name>
    <dbReference type="NCBI Taxonomy" id="2163172"/>
    <lineage>
        <taxon>Bacteria</taxon>
        <taxon>Bacillati</taxon>
        <taxon>Bacillota</taxon>
        <taxon>Bacilli</taxon>
        <taxon>Bacillales</taxon>
        <taxon>Paenibacillaceae</taxon>
        <taxon>Cohnella</taxon>
    </lineage>
</organism>
<evidence type="ECO:0000313" key="1">
    <source>
        <dbReference type="EMBL" id="MBB6676483.1"/>
    </source>
</evidence>
<dbReference type="AlphaFoldDB" id="A0A841T4J8"/>
<sequence length="62" mass="6896">MIEVSCPVCLKTHNIESWHNATARKYDAEWMVPINDPVYADATYICPNCGKESVGHTLTISA</sequence>
<dbReference type="EMBL" id="JACJVN010000017">
    <property type="protein sequence ID" value="MBB6676483.1"/>
    <property type="molecule type" value="Genomic_DNA"/>
</dbReference>